<feature type="transmembrane region" description="Helical" evidence="1">
    <location>
        <begin position="70"/>
        <end position="92"/>
    </location>
</feature>
<proteinExistence type="predicted"/>
<accession>A0A7G6YFD3</accession>
<keyword evidence="1" id="KW-0812">Transmembrane</keyword>
<reference evidence="4" key="1">
    <citation type="submission" date="2019-09" db="EMBL/GenBank/DDBJ databases">
        <title>Antimicrobial potential of Antarctic Bacteria.</title>
        <authorList>
            <person name="Benaud N."/>
            <person name="Edwards R.J."/>
            <person name="Ferrari B.C."/>
        </authorList>
    </citation>
    <scope>NUCLEOTIDE SEQUENCE [LARGE SCALE GENOMIC DNA]</scope>
    <source>
        <strain evidence="4">INR9</strain>
    </source>
</reference>
<feature type="domain" description="DUF4190" evidence="2">
    <location>
        <begin position="29"/>
        <end position="88"/>
    </location>
</feature>
<dbReference type="EMBL" id="CP043641">
    <property type="protein sequence ID" value="QNE37198.1"/>
    <property type="molecule type" value="Genomic_DNA"/>
</dbReference>
<dbReference type="Proteomes" id="UP000515511">
    <property type="component" value="Chromosome"/>
</dbReference>
<evidence type="ECO:0000313" key="3">
    <source>
        <dbReference type="EMBL" id="QNE37198.1"/>
    </source>
</evidence>
<sequence>MDEPEFTPFPQASAEARPVAPPLPFSQQAIWGFVISCVSLFVFGFLGLLGVLLASRGFRAASQGRARGRGLAIAGMIVGTVGFLFYAVMFWWSHFA</sequence>
<feature type="transmembrane region" description="Helical" evidence="1">
    <location>
        <begin position="30"/>
        <end position="58"/>
    </location>
</feature>
<keyword evidence="1" id="KW-1133">Transmembrane helix</keyword>
<keyword evidence="1" id="KW-0472">Membrane</keyword>
<dbReference type="AlphaFoldDB" id="A0A7G6YFD3"/>
<dbReference type="RefSeq" id="WP_185276606.1">
    <property type="nucleotide sequence ID" value="NZ_CP043641.1"/>
</dbReference>
<gene>
    <name evidence="3" type="ORF">F1C12_20155</name>
</gene>
<organism evidence="3 4">
    <name type="scientific">Leifsonia shinshuensis</name>
    <dbReference type="NCBI Taxonomy" id="150026"/>
    <lineage>
        <taxon>Bacteria</taxon>
        <taxon>Bacillati</taxon>
        <taxon>Actinomycetota</taxon>
        <taxon>Actinomycetes</taxon>
        <taxon>Micrococcales</taxon>
        <taxon>Microbacteriaceae</taxon>
        <taxon>Leifsonia</taxon>
    </lineage>
</organism>
<name>A0A7G6YFD3_9MICO</name>
<evidence type="ECO:0000313" key="4">
    <source>
        <dbReference type="Proteomes" id="UP000515511"/>
    </source>
</evidence>
<protein>
    <submittedName>
        <fullName evidence="3">DUF4190 domain-containing protein</fullName>
    </submittedName>
</protein>
<dbReference type="InterPro" id="IPR025241">
    <property type="entry name" value="DUF4190"/>
</dbReference>
<evidence type="ECO:0000256" key="1">
    <source>
        <dbReference type="SAM" id="Phobius"/>
    </source>
</evidence>
<dbReference type="KEGG" id="lse:F1C12_20155"/>
<dbReference type="Pfam" id="PF13828">
    <property type="entry name" value="DUF4190"/>
    <property type="match status" value="1"/>
</dbReference>
<evidence type="ECO:0000259" key="2">
    <source>
        <dbReference type="Pfam" id="PF13828"/>
    </source>
</evidence>